<dbReference type="EMBL" id="JACEIK010009808">
    <property type="protein sequence ID" value="MCE3214718.1"/>
    <property type="molecule type" value="Genomic_DNA"/>
</dbReference>
<feature type="compositionally biased region" description="Polar residues" evidence="1">
    <location>
        <begin position="32"/>
        <end position="44"/>
    </location>
</feature>
<evidence type="ECO:0000313" key="3">
    <source>
        <dbReference type="Proteomes" id="UP000823775"/>
    </source>
</evidence>
<proteinExistence type="predicted"/>
<protein>
    <submittedName>
        <fullName evidence="2">Uncharacterized protein</fullName>
    </submittedName>
</protein>
<dbReference type="Proteomes" id="UP000823775">
    <property type="component" value="Unassembled WGS sequence"/>
</dbReference>
<accession>A0ABS8WU49</accession>
<keyword evidence="3" id="KW-1185">Reference proteome</keyword>
<comment type="caution">
    <text evidence="2">The sequence shown here is derived from an EMBL/GenBank/DDBJ whole genome shotgun (WGS) entry which is preliminary data.</text>
</comment>
<name>A0ABS8WU49_DATST</name>
<feature type="non-terminal residue" evidence="2">
    <location>
        <position position="1"/>
    </location>
</feature>
<gene>
    <name evidence="2" type="ORF">HAX54_053126</name>
</gene>
<feature type="non-terminal residue" evidence="2">
    <location>
        <position position="55"/>
    </location>
</feature>
<evidence type="ECO:0000313" key="2">
    <source>
        <dbReference type="EMBL" id="MCE3214718.1"/>
    </source>
</evidence>
<feature type="region of interest" description="Disordered" evidence="1">
    <location>
        <begin position="16"/>
        <end position="55"/>
    </location>
</feature>
<reference evidence="2 3" key="1">
    <citation type="journal article" date="2021" name="BMC Genomics">
        <title>Datura genome reveals duplications of psychoactive alkaloid biosynthetic genes and high mutation rate following tissue culture.</title>
        <authorList>
            <person name="Rajewski A."/>
            <person name="Carter-House D."/>
            <person name="Stajich J."/>
            <person name="Litt A."/>
        </authorList>
    </citation>
    <scope>NUCLEOTIDE SEQUENCE [LARGE SCALE GENOMIC DNA]</scope>
    <source>
        <strain evidence="2">AR-01</strain>
    </source>
</reference>
<evidence type="ECO:0000256" key="1">
    <source>
        <dbReference type="SAM" id="MobiDB-lite"/>
    </source>
</evidence>
<organism evidence="2 3">
    <name type="scientific">Datura stramonium</name>
    <name type="common">Jimsonweed</name>
    <name type="synonym">Common thornapple</name>
    <dbReference type="NCBI Taxonomy" id="4076"/>
    <lineage>
        <taxon>Eukaryota</taxon>
        <taxon>Viridiplantae</taxon>
        <taxon>Streptophyta</taxon>
        <taxon>Embryophyta</taxon>
        <taxon>Tracheophyta</taxon>
        <taxon>Spermatophyta</taxon>
        <taxon>Magnoliopsida</taxon>
        <taxon>eudicotyledons</taxon>
        <taxon>Gunneridae</taxon>
        <taxon>Pentapetalae</taxon>
        <taxon>asterids</taxon>
        <taxon>lamiids</taxon>
        <taxon>Solanales</taxon>
        <taxon>Solanaceae</taxon>
        <taxon>Solanoideae</taxon>
        <taxon>Datureae</taxon>
        <taxon>Datura</taxon>
    </lineage>
</organism>
<sequence length="55" mass="5989">KEVDTVSIQEEIKEIGMAQTTNPKGEPGTWDEGTQNEHVNTSMAGTIEQGIRSDT</sequence>